<dbReference type="Gene3D" id="3.40.630.30">
    <property type="match status" value="1"/>
</dbReference>
<accession>A0ABT9FSJ0</accession>
<name>A0ABT9FSJ0_9BACL</name>
<protein>
    <submittedName>
        <fullName evidence="1">GNAT family N-acetyltransferase</fullName>
    </submittedName>
</protein>
<dbReference type="SUPFAM" id="SSF55729">
    <property type="entry name" value="Acyl-CoA N-acyltransferases (Nat)"/>
    <property type="match status" value="1"/>
</dbReference>
<keyword evidence="2" id="KW-1185">Reference proteome</keyword>
<dbReference type="Proteomes" id="UP001241848">
    <property type="component" value="Unassembled WGS sequence"/>
</dbReference>
<proteinExistence type="predicted"/>
<comment type="caution">
    <text evidence="1">The sequence shown here is derived from an EMBL/GenBank/DDBJ whole genome shotgun (WGS) entry which is preliminary data.</text>
</comment>
<gene>
    <name evidence="1" type="ORF">OIN60_12770</name>
</gene>
<sequence length="125" mass="14382">MNKREIHNQEIAFTIRTATPEDAEQLSELRLRIDGETEYLDREPGEAFIDVTGFKQLIKADIEKPRNLFLVVEVDGRIVGFPRCEGNDLKRLSHKVEFGVCVLKNDKLLADGRFYNTVVMGRFRA</sequence>
<evidence type="ECO:0000313" key="1">
    <source>
        <dbReference type="EMBL" id="MDP4097645.1"/>
    </source>
</evidence>
<reference evidence="1 2" key="1">
    <citation type="submission" date="2022-10" db="EMBL/GenBank/DDBJ databases">
        <title>Paenibacillus description and whole genome data of maize root bacterial community.</title>
        <authorList>
            <person name="Marton D."/>
            <person name="Farkas M."/>
            <person name="Cserhati M."/>
        </authorList>
    </citation>
    <scope>NUCLEOTIDE SEQUENCE [LARGE SCALE GENOMIC DNA]</scope>
    <source>
        <strain evidence="1 2">P96</strain>
    </source>
</reference>
<evidence type="ECO:0000313" key="2">
    <source>
        <dbReference type="Proteomes" id="UP001241848"/>
    </source>
</evidence>
<organism evidence="1 2">
    <name type="scientific">Paenibacillus zeirhizosphaerae</name>
    <dbReference type="NCBI Taxonomy" id="2987519"/>
    <lineage>
        <taxon>Bacteria</taxon>
        <taxon>Bacillati</taxon>
        <taxon>Bacillota</taxon>
        <taxon>Bacilli</taxon>
        <taxon>Bacillales</taxon>
        <taxon>Paenibacillaceae</taxon>
        <taxon>Paenibacillus</taxon>
    </lineage>
</organism>
<dbReference type="InterPro" id="IPR016181">
    <property type="entry name" value="Acyl_CoA_acyltransferase"/>
</dbReference>
<dbReference type="EMBL" id="JAPCKK010000016">
    <property type="protein sequence ID" value="MDP4097645.1"/>
    <property type="molecule type" value="Genomic_DNA"/>
</dbReference>